<dbReference type="PROSITE" id="PS50042">
    <property type="entry name" value="CNMP_BINDING_3"/>
    <property type="match status" value="1"/>
</dbReference>
<keyword evidence="4" id="KW-1185">Reference proteome</keyword>
<dbReference type="InterPro" id="IPR000873">
    <property type="entry name" value="AMP-dep_synth/lig_dom"/>
</dbReference>
<accession>A0A1T4R3J7</accession>
<dbReference type="RefSeq" id="WP_085935251.1">
    <property type="nucleotide sequence ID" value="NZ_FUWJ01000004.1"/>
</dbReference>
<dbReference type="InterPro" id="IPR000595">
    <property type="entry name" value="cNMP-bd_dom"/>
</dbReference>
<reference evidence="4" key="1">
    <citation type="submission" date="2017-02" db="EMBL/GenBank/DDBJ databases">
        <authorList>
            <person name="Varghese N."/>
            <person name="Submissions S."/>
        </authorList>
    </citation>
    <scope>NUCLEOTIDE SEQUENCE [LARGE SCALE GENOMIC DNA]</scope>
    <source>
        <strain evidence="4">ATCC 27094</strain>
    </source>
</reference>
<feature type="domain" description="Cyclic nucleotide-binding" evidence="2">
    <location>
        <begin position="589"/>
        <end position="659"/>
    </location>
</feature>
<dbReference type="InterPro" id="IPR020845">
    <property type="entry name" value="AMP-binding_CS"/>
</dbReference>
<dbReference type="OrthoDB" id="9803968at2"/>
<dbReference type="Pfam" id="PF00501">
    <property type="entry name" value="AMP-binding"/>
    <property type="match status" value="1"/>
</dbReference>
<dbReference type="STRING" id="225324.SAMN02745126_03557"/>
<dbReference type="InterPro" id="IPR016084">
    <property type="entry name" value="Haem_Oase-like_multi-hlx"/>
</dbReference>
<dbReference type="Pfam" id="PF14518">
    <property type="entry name" value="Haem_oxygenas_2"/>
    <property type="match status" value="1"/>
</dbReference>
<gene>
    <name evidence="3" type="ORF">SAMN02745126_03557</name>
</gene>
<dbReference type="SUPFAM" id="SSF56801">
    <property type="entry name" value="Acetyl-CoA synthetase-like"/>
    <property type="match status" value="1"/>
</dbReference>
<dbReference type="InterPro" id="IPR050237">
    <property type="entry name" value="ATP-dep_AMP-bd_enzyme"/>
</dbReference>
<name>A0A1T4R3J7_9HYPH</name>
<evidence type="ECO:0000313" key="4">
    <source>
        <dbReference type="Proteomes" id="UP000190092"/>
    </source>
</evidence>
<keyword evidence="1" id="KW-0436">Ligase</keyword>
<dbReference type="Gene3D" id="1.20.910.10">
    <property type="entry name" value="Heme oxygenase-like"/>
    <property type="match status" value="1"/>
</dbReference>
<dbReference type="Gene3D" id="3.30.300.30">
    <property type="match status" value="1"/>
</dbReference>
<dbReference type="SUPFAM" id="SSF48613">
    <property type="entry name" value="Heme oxygenase-like"/>
    <property type="match status" value="1"/>
</dbReference>
<evidence type="ECO:0000256" key="1">
    <source>
        <dbReference type="ARBA" id="ARBA00022598"/>
    </source>
</evidence>
<evidence type="ECO:0000259" key="2">
    <source>
        <dbReference type="PROSITE" id="PS50042"/>
    </source>
</evidence>
<organism evidence="3 4">
    <name type="scientific">Enhydrobacter aerosaccus</name>
    <dbReference type="NCBI Taxonomy" id="225324"/>
    <lineage>
        <taxon>Bacteria</taxon>
        <taxon>Pseudomonadati</taxon>
        <taxon>Pseudomonadota</taxon>
        <taxon>Alphaproteobacteria</taxon>
        <taxon>Hyphomicrobiales</taxon>
        <taxon>Enhydrobacter</taxon>
    </lineage>
</organism>
<dbReference type="PROSITE" id="PS00455">
    <property type="entry name" value="AMP_BINDING"/>
    <property type="match status" value="1"/>
</dbReference>
<proteinExistence type="predicted"/>
<dbReference type="InterPro" id="IPR045851">
    <property type="entry name" value="AMP-bd_C_sf"/>
</dbReference>
<evidence type="ECO:0000313" key="3">
    <source>
        <dbReference type="EMBL" id="SKA10624.1"/>
    </source>
</evidence>
<dbReference type="AlphaFoldDB" id="A0A1T4R3J7"/>
<dbReference type="Gene3D" id="3.40.50.12780">
    <property type="entry name" value="N-terminal domain of ligase-like"/>
    <property type="match status" value="1"/>
</dbReference>
<dbReference type="InterPro" id="IPR042099">
    <property type="entry name" value="ANL_N_sf"/>
</dbReference>
<dbReference type="GO" id="GO:0016874">
    <property type="term" value="F:ligase activity"/>
    <property type="evidence" value="ECO:0007669"/>
    <property type="project" value="UniProtKB-KW"/>
</dbReference>
<protein>
    <submittedName>
        <fullName evidence="3">Long-chain acyl-CoA synthetase (AMP-forming)</fullName>
    </submittedName>
</protein>
<dbReference type="PANTHER" id="PTHR43767">
    <property type="entry name" value="LONG-CHAIN-FATTY-ACID--COA LIGASE"/>
    <property type="match status" value="1"/>
</dbReference>
<sequence>MSKLLDAVAAHARTQPRVSALTDSATIVSYGDLPREIGRVAGQLDIHFPKPGPVALCLENSIAWVLLDLALLQAGRPVIPLPTFLTASQRAHALEETGAVYLITDRAQDGEISSTFSMVAGCELYCIACPADSSRPALPPGTAKVTYTSGSTGQPKGVCLSLAGMETVAESIVERIGSDYAGVHCAILPLGVLLENVAGLYPTLMAGGCYHVPTPSALGLEQPFRPDFARLVHALAACAATSVIMVPELLRGTIMALARSDMRLPDLTLLAVGGAAVSVQLLVEAEALGLPVVQGYGLSEMGSVVALNAPSDNVTGTVGSALPHVDLVCAEDGELLIGNPLFLGYVGAPATSGIYATGDLADIDAAGRIRLLGRKSNVIITSFGRNVSPEWIEGELLGESTIGQAFVFGDAGPALGALVVPASAMTRAADLEAAIARVNERLPDYAVIRHWSAVMPFTPANGGLTGNGRLRRAAIADRYAARIARCLQQPGRYRSFYDRLVEETAVERAALQQVPQIQDGLRGRVSRESYLAYLGEAYHHVKHTVPLMQLAASKLSPGQAWLRPALDDYIAEESGHEAWILDDIRNAGGDADVVREAEPRPATASMVAYAYDYIRRVNPVGFFGMVFVLEGTSTQLASLGAEALMESLRLPRECFSYLLSHGALDIAHMDFFRRLMDRIEDERDQAAVIEVAKAMFGLFAALFASIPHTRPASDVA</sequence>
<dbReference type="Pfam" id="PF23562">
    <property type="entry name" value="AMP-binding_C_3"/>
    <property type="match status" value="1"/>
</dbReference>
<dbReference type="Proteomes" id="UP000190092">
    <property type="component" value="Unassembled WGS sequence"/>
</dbReference>
<dbReference type="PANTHER" id="PTHR43767:SF8">
    <property type="entry name" value="LONG-CHAIN-FATTY-ACID--COA LIGASE"/>
    <property type="match status" value="1"/>
</dbReference>
<dbReference type="EMBL" id="FUWJ01000004">
    <property type="protein sequence ID" value="SKA10624.1"/>
    <property type="molecule type" value="Genomic_DNA"/>
</dbReference>